<organism evidence="5 6">
    <name type="scientific">Hyphopichia burtonii NRRL Y-1933</name>
    <dbReference type="NCBI Taxonomy" id="984485"/>
    <lineage>
        <taxon>Eukaryota</taxon>
        <taxon>Fungi</taxon>
        <taxon>Dikarya</taxon>
        <taxon>Ascomycota</taxon>
        <taxon>Saccharomycotina</taxon>
        <taxon>Pichiomycetes</taxon>
        <taxon>Debaryomycetaceae</taxon>
        <taxon>Hyphopichia</taxon>
    </lineage>
</organism>
<sequence>MSSVKLDSILDKLVKSSPPGELKGVSQDLNTLLSNQANSSVINKSIENYINENASVFSSKLIASKYNKQENSTKYIDYIGKKAFNIDLSKQTAIDFEDIETSEIEYPTYFDKLNEKLMVYGEDHYPSSYAFTIIPKEQEEVHVIIIGQRLNNDNFYTGQWKSHYILKNGEISGNIKLDIHYYEDGNVRLSFDEPIESTKISKNESDIVNFINNSENQITIKIVENFNDLNQKYFKNLRRLLPVTKSKINWGNAIGNYRLGSDVVNKQ</sequence>
<dbReference type="SUPFAM" id="SSF90096">
    <property type="entry name" value="Subunits of heterodimeric actin filament capping protein Capz"/>
    <property type="match status" value="1"/>
</dbReference>
<reference evidence="6" key="1">
    <citation type="submission" date="2016-05" db="EMBL/GenBank/DDBJ databases">
        <title>Comparative genomics of biotechnologically important yeasts.</title>
        <authorList>
            <consortium name="DOE Joint Genome Institute"/>
            <person name="Riley R."/>
            <person name="Haridas S."/>
            <person name="Wolfe K.H."/>
            <person name="Lopes M.R."/>
            <person name="Hittinger C.T."/>
            <person name="Goker M."/>
            <person name="Salamov A."/>
            <person name="Wisecaver J."/>
            <person name="Long T.M."/>
            <person name="Aerts A.L."/>
            <person name="Barry K."/>
            <person name="Choi C."/>
            <person name="Clum A."/>
            <person name="Coughlan A.Y."/>
            <person name="Deshpande S."/>
            <person name="Douglass A.P."/>
            <person name="Hanson S.J."/>
            <person name="Klenk H.-P."/>
            <person name="Labutti K."/>
            <person name="Lapidus A."/>
            <person name="Lindquist E."/>
            <person name="Lipzen A."/>
            <person name="Meier-Kolthoff J.P."/>
            <person name="Ohm R.A."/>
            <person name="Otillar R.P."/>
            <person name="Pangilinan J."/>
            <person name="Peng Y."/>
            <person name="Rokas A."/>
            <person name="Rosa C.A."/>
            <person name="Scheuner C."/>
            <person name="Sibirny A.A."/>
            <person name="Slot J.C."/>
            <person name="Stielow J.B."/>
            <person name="Sun H."/>
            <person name="Kurtzman C.P."/>
            <person name="Blackwell M."/>
            <person name="Grigoriev I.V."/>
            <person name="Jeffries T.W."/>
        </authorList>
    </citation>
    <scope>NUCLEOTIDE SEQUENCE [LARGE SCALE GENOMIC DNA]</scope>
    <source>
        <strain evidence="6">NRRL Y-1933</strain>
    </source>
</reference>
<dbReference type="InterPro" id="IPR042489">
    <property type="entry name" value="CapZ_alpha_1"/>
</dbReference>
<dbReference type="InterPro" id="IPR042276">
    <property type="entry name" value="CapZ_alpha/beta_2"/>
</dbReference>
<dbReference type="PANTHER" id="PTHR10653:SF0">
    <property type="entry name" value="F-ACTIN-CAPPING PROTEIN SUBUNIT ALPHA"/>
    <property type="match status" value="1"/>
</dbReference>
<evidence type="ECO:0000256" key="4">
    <source>
        <dbReference type="RuleBase" id="RU365077"/>
    </source>
</evidence>
<dbReference type="GO" id="GO:0051016">
    <property type="term" value="P:barbed-end actin filament capping"/>
    <property type="evidence" value="ECO:0007669"/>
    <property type="project" value="UniProtKB-UniRule"/>
</dbReference>
<protein>
    <recommendedName>
        <fullName evidence="4">F-actin-capping protein subunit alpha</fullName>
    </recommendedName>
</protein>
<comment type="function">
    <text evidence="3 4">F-actin-capping proteins bind in a Ca(2+)-independent manner to the fast growing ends of actin filaments (barbed end) thereby blocking the exchange of subunits at these ends. Unlike other capping proteins (such as gelsolin and severin), these proteins do not sever actin filaments.</text>
</comment>
<name>A0A1E4REL2_9ASCO</name>
<dbReference type="InterPro" id="IPR037282">
    <property type="entry name" value="CapZ_alpha/beta"/>
</dbReference>
<evidence type="ECO:0000256" key="1">
    <source>
        <dbReference type="ARBA" id="ARBA00022467"/>
    </source>
</evidence>
<dbReference type="GO" id="GO:0008290">
    <property type="term" value="C:F-actin capping protein complex"/>
    <property type="evidence" value="ECO:0007669"/>
    <property type="project" value="UniProtKB-UniRule"/>
</dbReference>
<dbReference type="GeneID" id="30993488"/>
<dbReference type="Gene3D" id="3.90.1150.210">
    <property type="entry name" value="F-actin capping protein, beta subunit"/>
    <property type="match status" value="1"/>
</dbReference>
<dbReference type="EMBL" id="KV454544">
    <property type="protein sequence ID" value="ODV65690.1"/>
    <property type="molecule type" value="Genomic_DNA"/>
</dbReference>
<accession>A0A1E4REL2</accession>
<dbReference type="InterPro" id="IPR002189">
    <property type="entry name" value="CapZ_alpha"/>
</dbReference>
<dbReference type="Pfam" id="PF01267">
    <property type="entry name" value="F-actin_cap_A"/>
    <property type="match status" value="1"/>
</dbReference>
<dbReference type="STRING" id="984485.A0A1E4REL2"/>
<comment type="similarity">
    <text evidence="4">Belongs to the F-actin-capping protein alpha subunit family.</text>
</comment>
<proteinExistence type="inferred from homology"/>
<dbReference type="GO" id="GO:0110085">
    <property type="term" value="C:mitotic actomyosin contractile ring"/>
    <property type="evidence" value="ECO:0007669"/>
    <property type="project" value="EnsemblFungi"/>
</dbReference>
<dbReference type="GO" id="GO:0000131">
    <property type="term" value="C:incipient cellular bud site"/>
    <property type="evidence" value="ECO:0007669"/>
    <property type="project" value="EnsemblFungi"/>
</dbReference>
<keyword evidence="2 4" id="KW-0009">Actin-binding</keyword>
<evidence type="ECO:0000256" key="3">
    <source>
        <dbReference type="ARBA" id="ARBA00025389"/>
    </source>
</evidence>
<evidence type="ECO:0000313" key="6">
    <source>
        <dbReference type="Proteomes" id="UP000095085"/>
    </source>
</evidence>
<dbReference type="PANTHER" id="PTHR10653">
    <property type="entry name" value="F-ACTIN-CAPPING PROTEIN SUBUNIT ALPHA"/>
    <property type="match status" value="1"/>
</dbReference>
<evidence type="ECO:0000313" key="5">
    <source>
        <dbReference type="EMBL" id="ODV65690.1"/>
    </source>
</evidence>
<evidence type="ECO:0000256" key="2">
    <source>
        <dbReference type="ARBA" id="ARBA00023203"/>
    </source>
</evidence>
<dbReference type="GO" id="GO:0005934">
    <property type="term" value="C:cellular bud tip"/>
    <property type="evidence" value="ECO:0007669"/>
    <property type="project" value="EnsemblFungi"/>
</dbReference>
<dbReference type="AlphaFoldDB" id="A0A1E4REL2"/>
<dbReference type="GO" id="GO:0030479">
    <property type="term" value="C:actin cortical patch"/>
    <property type="evidence" value="ECO:0007669"/>
    <property type="project" value="EnsemblFungi"/>
</dbReference>
<dbReference type="RefSeq" id="XP_020074757.1">
    <property type="nucleotide sequence ID" value="XM_020218938.1"/>
</dbReference>
<dbReference type="OrthoDB" id="340550at2759"/>
<dbReference type="Proteomes" id="UP000095085">
    <property type="component" value="Unassembled WGS sequence"/>
</dbReference>
<dbReference type="GO" id="GO:0051015">
    <property type="term" value="F:actin filament binding"/>
    <property type="evidence" value="ECO:0007669"/>
    <property type="project" value="EnsemblFungi"/>
</dbReference>
<gene>
    <name evidence="5" type="ORF">HYPBUDRAFT_112954</name>
</gene>
<dbReference type="GO" id="GO:0030036">
    <property type="term" value="P:actin cytoskeleton organization"/>
    <property type="evidence" value="ECO:0007669"/>
    <property type="project" value="TreeGrafter"/>
</dbReference>
<dbReference type="Gene3D" id="3.30.1140.60">
    <property type="entry name" value="F-actin capping protein, alpha subunit"/>
    <property type="match status" value="1"/>
</dbReference>
<dbReference type="PRINTS" id="PR00191">
    <property type="entry name" value="FACTINCAPA"/>
</dbReference>
<keyword evidence="6" id="KW-1185">Reference proteome</keyword>
<comment type="subunit">
    <text evidence="4">Heterodimer of an alpha and a beta subunit.</text>
</comment>
<keyword evidence="1 4" id="KW-0117">Actin capping</keyword>